<reference evidence="2 3" key="2">
    <citation type="submission" date="2018-11" db="EMBL/GenBank/DDBJ databases">
        <authorList>
            <consortium name="Pathogen Informatics"/>
        </authorList>
    </citation>
    <scope>NUCLEOTIDE SEQUENCE [LARGE SCALE GENOMIC DNA]</scope>
</reference>
<evidence type="ECO:0000313" key="3">
    <source>
        <dbReference type="Proteomes" id="UP000276776"/>
    </source>
</evidence>
<gene>
    <name evidence="2" type="ORF">TCLT_LOCUS6635</name>
</gene>
<name>A0A0N5D1C4_THECL</name>
<organism evidence="4">
    <name type="scientific">Thelazia callipaeda</name>
    <name type="common">Oriental eyeworm</name>
    <name type="synonym">Parasitic nematode</name>
    <dbReference type="NCBI Taxonomy" id="103827"/>
    <lineage>
        <taxon>Eukaryota</taxon>
        <taxon>Metazoa</taxon>
        <taxon>Ecdysozoa</taxon>
        <taxon>Nematoda</taxon>
        <taxon>Chromadorea</taxon>
        <taxon>Rhabditida</taxon>
        <taxon>Spirurina</taxon>
        <taxon>Spiruromorpha</taxon>
        <taxon>Thelazioidea</taxon>
        <taxon>Thelaziidae</taxon>
        <taxon>Thelazia</taxon>
    </lineage>
</organism>
<dbReference type="EMBL" id="UYYF01004432">
    <property type="protein sequence ID" value="VDN04007.1"/>
    <property type="molecule type" value="Genomic_DNA"/>
</dbReference>
<dbReference type="Proteomes" id="UP000276776">
    <property type="component" value="Unassembled WGS sequence"/>
</dbReference>
<dbReference type="AlphaFoldDB" id="A0A0N5D1C4"/>
<protein>
    <submittedName>
        <fullName evidence="2 4">Uncharacterized protein</fullName>
    </submittedName>
</protein>
<dbReference type="WBParaSite" id="TCLT_0000664601-mRNA-1">
    <property type="protein sequence ID" value="TCLT_0000664601-mRNA-1"/>
    <property type="gene ID" value="TCLT_0000664601"/>
</dbReference>
<feature type="compositionally biased region" description="Basic residues" evidence="1">
    <location>
        <begin position="8"/>
        <end position="22"/>
    </location>
</feature>
<evidence type="ECO:0000313" key="2">
    <source>
        <dbReference type="EMBL" id="VDN04007.1"/>
    </source>
</evidence>
<proteinExistence type="predicted"/>
<evidence type="ECO:0000313" key="4">
    <source>
        <dbReference type="WBParaSite" id="TCLT_0000664601-mRNA-1"/>
    </source>
</evidence>
<keyword evidence="3" id="KW-1185">Reference proteome</keyword>
<feature type="region of interest" description="Disordered" evidence="1">
    <location>
        <begin position="1"/>
        <end position="26"/>
    </location>
</feature>
<reference evidence="4" key="1">
    <citation type="submission" date="2017-02" db="UniProtKB">
        <authorList>
            <consortium name="WormBaseParasite"/>
        </authorList>
    </citation>
    <scope>IDENTIFICATION</scope>
</reference>
<accession>A0A0N5D1C4</accession>
<sequence length="93" mass="10362">MVAANKVKGGRTKRRKEGKGHVMHCGENASGDEINVVLHFAPVVQRMTFSPARLLQLRVKEEREEDAARQQQDLVQTVQVGAHDECESGILKL</sequence>
<evidence type="ECO:0000256" key="1">
    <source>
        <dbReference type="SAM" id="MobiDB-lite"/>
    </source>
</evidence>